<dbReference type="EMBL" id="LR797430">
    <property type="protein sequence ID" value="CAB4215580.1"/>
    <property type="molecule type" value="Genomic_DNA"/>
</dbReference>
<evidence type="ECO:0000313" key="4">
    <source>
        <dbReference type="EMBL" id="CAB5229934.1"/>
    </source>
</evidence>
<sequence length="125" mass="14055">MKNQTEIKSSSNAVGLMVMCQLKSSDILEGGGSYHQLSKRSNDLMRIFVTSLENPNLSPCNLMGLASRYMKFKCAIRDLTTAMDCDFTEEQDNQMRVILADTRKNAELAFSVLIEAMKEYQNGND</sequence>
<dbReference type="EMBL" id="LR797343">
    <property type="protein sequence ID" value="CAB4204083.1"/>
    <property type="molecule type" value="Genomic_DNA"/>
</dbReference>
<evidence type="ECO:0000313" key="3">
    <source>
        <dbReference type="EMBL" id="CAB4215580.1"/>
    </source>
</evidence>
<proteinExistence type="predicted"/>
<dbReference type="EMBL" id="LR797066">
    <property type="protein sequence ID" value="CAB4184514.1"/>
    <property type="molecule type" value="Genomic_DNA"/>
</dbReference>
<accession>A0A6J5QY00</accession>
<reference evidence="1" key="1">
    <citation type="submission" date="2020-05" db="EMBL/GenBank/DDBJ databases">
        <authorList>
            <person name="Chiriac C."/>
            <person name="Salcher M."/>
            <person name="Ghai R."/>
            <person name="Kavagutti S V."/>
        </authorList>
    </citation>
    <scope>NUCLEOTIDE SEQUENCE</scope>
</reference>
<organism evidence="1">
    <name type="scientific">uncultured Caudovirales phage</name>
    <dbReference type="NCBI Taxonomy" id="2100421"/>
    <lineage>
        <taxon>Viruses</taxon>
        <taxon>Duplodnaviria</taxon>
        <taxon>Heunggongvirae</taxon>
        <taxon>Uroviricota</taxon>
        <taxon>Caudoviricetes</taxon>
        <taxon>Peduoviridae</taxon>
        <taxon>Maltschvirus</taxon>
        <taxon>Maltschvirus maltsch</taxon>
    </lineage>
</organism>
<evidence type="ECO:0000313" key="2">
    <source>
        <dbReference type="EMBL" id="CAB4204083.1"/>
    </source>
</evidence>
<protein>
    <submittedName>
        <fullName evidence="1">Uncharacterized protein</fullName>
    </submittedName>
</protein>
<name>A0A6J5QY00_9CAUD</name>
<evidence type="ECO:0000313" key="1">
    <source>
        <dbReference type="EMBL" id="CAB4184514.1"/>
    </source>
</evidence>
<gene>
    <name evidence="1" type="ORF">UFOVP1116_11</name>
    <name evidence="2" type="ORF">UFOVP1391_31</name>
    <name evidence="3" type="ORF">UFOVP1480_28</name>
    <name evidence="4" type="ORF">UFOVP1568_24</name>
</gene>
<dbReference type="EMBL" id="LR798405">
    <property type="protein sequence ID" value="CAB5229934.1"/>
    <property type="molecule type" value="Genomic_DNA"/>
</dbReference>